<dbReference type="AlphaFoldDB" id="A0A918WFS9"/>
<dbReference type="NCBIfam" id="TIGR02595">
    <property type="entry name" value="PEP_CTERM"/>
    <property type="match status" value="1"/>
</dbReference>
<name>A0A918WFS9_9BACT</name>
<dbReference type="InterPro" id="IPR013424">
    <property type="entry name" value="Ice-binding_C"/>
</dbReference>
<dbReference type="Proteomes" id="UP000644507">
    <property type="component" value="Unassembled WGS sequence"/>
</dbReference>
<reference evidence="1" key="1">
    <citation type="journal article" date="2014" name="Int. J. Syst. Evol. Microbiol.">
        <title>Complete genome sequence of Corynebacterium casei LMG S-19264T (=DSM 44701T), isolated from a smear-ripened cheese.</title>
        <authorList>
            <consortium name="US DOE Joint Genome Institute (JGI-PGF)"/>
            <person name="Walter F."/>
            <person name="Albersmeier A."/>
            <person name="Kalinowski J."/>
            <person name="Ruckert C."/>
        </authorList>
    </citation>
    <scope>NUCLEOTIDE SEQUENCE</scope>
    <source>
        <strain evidence="1">KCTC 12988</strain>
    </source>
</reference>
<sequence length="212" mass="22153">MKYQKVTEKASWPFPLVSIAVILSLSSTSLESAVVYSTASASAYTALDLTPPPNSSDGSGDVYILPDFASSEMFLSDVPFSGSTVLLDTTVYSSPSPTDFVGLGLSPSTTSLTVLNGETGANGATINSSDNYVGFSMTGDPDQNASPIYGWLQFQLGSAFSDSSQAVIIAFAYEDSGQPISLGGTNTVPEPSSVFLTLAGSLVLWANRRRRA</sequence>
<protein>
    <recommendedName>
        <fullName evidence="3">PEP-CTERM protein-sorting domain-containing protein</fullName>
    </recommendedName>
</protein>
<comment type="caution">
    <text evidence="1">The sequence shown here is derived from an EMBL/GenBank/DDBJ whole genome shotgun (WGS) entry which is preliminary data.</text>
</comment>
<reference evidence="1" key="2">
    <citation type="submission" date="2020-09" db="EMBL/GenBank/DDBJ databases">
        <authorList>
            <person name="Sun Q."/>
            <person name="Kim S."/>
        </authorList>
    </citation>
    <scope>NUCLEOTIDE SEQUENCE</scope>
    <source>
        <strain evidence="1">KCTC 12988</strain>
    </source>
</reference>
<evidence type="ECO:0008006" key="3">
    <source>
        <dbReference type="Google" id="ProtNLM"/>
    </source>
</evidence>
<proteinExistence type="predicted"/>
<keyword evidence="2" id="KW-1185">Reference proteome</keyword>
<dbReference type="EMBL" id="BMXI01000001">
    <property type="protein sequence ID" value="GHC40011.1"/>
    <property type="molecule type" value="Genomic_DNA"/>
</dbReference>
<dbReference type="RefSeq" id="WP_189566169.1">
    <property type="nucleotide sequence ID" value="NZ_BMXI01000001.1"/>
</dbReference>
<evidence type="ECO:0000313" key="2">
    <source>
        <dbReference type="Proteomes" id="UP000644507"/>
    </source>
</evidence>
<gene>
    <name evidence="1" type="ORF">GCM10007100_00360</name>
</gene>
<evidence type="ECO:0000313" key="1">
    <source>
        <dbReference type="EMBL" id="GHC40011.1"/>
    </source>
</evidence>
<organism evidence="1 2">
    <name type="scientific">Roseibacillus persicicus</name>
    <dbReference type="NCBI Taxonomy" id="454148"/>
    <lineage>
        <taxon>Bacteria</taxon>
        <taxon>Pseudomonadati</taxon>
        <taxon>Verrucomicrobiota</taxon>
        <taxon>Verrucomicrobiia</taxon>
        <taxon>Verrucomicrobiales</taxon>
        <taxon>Verrucomicrobiaceae</taxon>
        <taxon>Roseibacillus</taxon>
    </lineage>
</organism>
<accession>A0A918WFS9</accession>